<name>A0ABD2WM82_9HYME</name>
<evidence type="ECO:0000313" key="2">
    <source>
        <dbReference type="Proteomes" id="UP001627154"/>
    </source>
</evidence>
<reference evidence="1 2" key="1">
    <citation type="journal article" date="2024" name="bioRxiv">
        <title>A reference genome for Trichogramma kaykai: A tiny desert-dwelling parasitoid wasp with competing sex-ratio distorters.</title>
        <authorList>
            <person name="Culotta J."/>
            <person name="Lindsey A.R."/>
        </authorList>
    </citation>
    <scope>NUCLEOTIDE SEQUENCE [LARGE SCALE GENOMIC DNA]</scope>
    <source>
        <strain evidence="1 2">KSX58</strain>
    </source>
</reference>
<dbReference type="AlphaFoldDB" id="A0ABD2WM82"/>
<accession>A0ABD2WM82</accession>
<sequence length="68" mass="7752">MSSSSIRISYGPCDIRPRRQLVSIIKSLSRQNHHLLSGSVLTLLKTILRWRSIKQLSCGMLLINFVKT</sequence>
<organism evidence="1 2">
    <name type="scientific">Trichogramma kaykai</name>
    <dbReference type="NCBI Taxonomy" id="54128"/>
    <lineage>
        <taxon>Eukaryota</taxon>
        <taxon>Metazoa</taxon>
        <taxon>Ecdysozoa</taxon>
        <taxon>Arthropoda</taxon>
        <taxon>Hexapoda</taxon>
        <taxon>Insecta</taxon>
        <taxon>Pterygota</taxon>
        <taxon>Neoptera</taxon>
        <taxon>Endopterygota</taxon>
        <taxon>Hymenoptera</taxon>
        <taxon>Apocrita</taxon>
        <taxon>Proctotrupomorpha</taxon>
        <taxon>Chalcidoidea</taxon>
        <taxon>Trichogrammatidae</taxon>
        <taxon>Trichogramma</taxon>
    </lineage>
</organism>
<dbReference type="EMBL" id="JBJJXI010000095">
    <property type="protein sequence ID" value="KAL3393870.1"/>
    <property type="molecule type" value="Genomic_DNA"/>
</dbReference>
<keyword evidence="2" id="KW-1185">Reference proteome</keyword>
<comment type="caution">
    <text evidence="1">The sequence shown here is derived from an EMBL/GenBank/DDBJ whole genome shotgun (WGS) entry which is preliminary data.</text>
</comment>
<gene>
    <name evidence="1" type="ORF">TKK_011737</name>
</gene>
<protein>
    <submittedName>
        <fullName evidence="1">Uncharacterized protein</fullName>
    </submittedName>
</protein>
<proteinExistence type="predicted"/>
<evidence type="ECO:0000313" key="1">
    <source>
        <dbReference type="EMBL" id="KAL3393870.1"/>
    </source>
</evidence>
<dbReference type="Proteomes" id="UP001627154">
    <property type="component" value="Unassembled WGS sequence"/>
</dbReference>